<evidence type="ECO:0000313" key="4">
    <source>
        <dbReference type="Proteomes" id="UP000198995"/>
    </source>
</evidence>
<accession>A0A1G7A943</accession>
<dbReference type="Pfam" id="PF06114">
    <property type="entry name" value="Peptidase_M78"/>
    <property type="match status" value="1"/>
</dbReference>
<dbReference type="AlphaFoldDB" id="A0A1G7A943"/>
<organism evidence="2 4">
    <name type="scientific">Peptococcus niger</name>
    <dbReference type="NCBI Taxonomy" id="2741"/>
    <lineage>
        <taxon>Bacteria</taxon>
        <taxon>Bacillati</taxon>
        <taxon>Bacillota</taxon>
        <taxon>Clostridia</taxon>
        <taxon>Eubacteriales</taxon>
        <taxon>Peptococcaceae</taxon>
        <taxon>Peptococcus</taxon>
    </lineage>
</organism>
<sequence>MIGYRIVSVFDISQTEGEELPALSSQDFLDCGVEGYQKLFSALKQASPVTVRFEEVNDGSHGYFSRNKQEIVLKQGMSQADTLATLFHEMAHASLHNNEEAKEVDRHIKEVEAESVAYVLSTHFGLPCEEVSLAYIAGWASADKDKMGILKNSMSRIRGAASRLLTEIEKELKKSKSSQMIA</sequence>
<dbReference type="InterPro" id="IPR010359">
    <property type="entry name" value="IrrE_HExxH"/>
</dbReference>
<dbReference type="Gene3D" id="1.10.10.2910">
    <property type="match status" value="1"/>
</dbReference>
<dbReference type="EMBL" id="FNAF01000024">
    <property type="protein sequence ID" value="SDE14403.1"/>
    <property type="molecule type" value="Genomic_DNA"/>
</dbReference>
<proteinExistence type="predicted"/>
<feature type="domain" description="IrrE N-terminal-like" evidence="1">
    <location>
        <begin position="51"/>
        <end position="118"/>
    </location>
</feature>
<evidence type="ECO:0000313" key="3">
    <source>
        <dbReference type="EMBL" id="SDE14403.1"/>
    </source>
</evidence>
<protein>
    <recommendedName>
        <fullName evidence="1">IrrE N-terminal-like domain-containing protein</fullName>
    </recommendedName>
</protein>
<dbReference type="EMBL" id="FNAF01000020">
    <property type="protein sequence ID" value="SDE11342.1"/>
    <property type="molecule type" value="Genomic_DNA"/>
</dbReference>
<dbReference type="STRING" id="2741.SAMN04489866_1209"/>
<dbReference type="Proteomes" id="UP000198995">
    <property type="component" value="Unassembled WGS sequence"/>
</dbReference>
<name>A0A1G7A943_PEPNI</name>
<keyword evidence="4" id="KW-1185">Reference proteome</keyword>
<evidence type="ECO:0000313" key="2">
    <source>
        <dbReference type="EMBL" id="SDE11342.1"/>
    </source>
</evidence>
<reference evidence="2 4" key="1">
    <citation type="submission" date="2016-10" db="EMBL/GenBank/DDBJ databases">
        <authorList>
            <person name="de Groot N.N."/>
        </authorList>
    </citation>
    <scope>NUCLEOTIDE SEQUENCE [LARGE SCALE GENOMIC DNA]</scope>
    <source>
        <strain evidence="2 4">DSM 20475</strain>
    </source>
</reference>
<gene>
    <name evidence="2" type="ORF">SAMN04489866_1209</name>
    <name evidence="3" type="ORF">SAMN04489866_12410</name>
</gene>
<evidence type="ECO:0000259" key="1">
    <source>
        <dbReference type="Pfam" id="PF06114"/>
    </source>
</evidence>